<dbReference type="PANTHER" id="PTHR43085">
    <property type="entry name" value="HEXOKINASE FAMILY MEMBER"/>
    <property type="match status" value="1"/>
</dbReference>
<feature type="domain" description="Carbohydrate kinase PfkB" evidence="6">
    <location>
        <begin position="18"/>
        <end position="312"/>
    </location>
</feature>
<evidence type="ECO:0000256" key="1">
    <source>
        <dbReference type="ARBA" id="ARBA00010688"/>
    </source>
</evidence>
<reference evidence="8" key="1">
    <citation type="submission" date="2016-10" db="EMBL/GenBank/DDBJ databases">
        <authorList>
            <person name="Varghese N."/>
            <person name="Submissions S."/>
        </authorList>
    </citation>
    <scope>NUCLEOTIDE SEQUENCE [LARGE SCALE GENOMIC DNA]</scope>
    <source>
        <strain evidence="8">CGMCC 4.6856</strain>
    </source>
</reference>
<evidence type="ECO:0000256" key="2">
    <source>
        <dbReference type="ARBA" id="ARBA00022679"/>
    </source>
</evidence>
<dbReference type="AlphaFoldDB" id="A0A1H9KB08"/>
<evidence type="ECO:0000259" key="6">
    <source>
        <dbReference type="Pfam" id="PF00294"/>
    </source>
</evidence>
<gene>
    <name evidence="7" type="ORF">SAMN05421756_107133</name>
</gene>
<dbReference type="EMBL" id="FOFA01000007">
    <property type="protein sequence ID" value="SEQ96262.1"/>
    <property type="molecule type" value="Genomic_DNA"/>
</dbReference>
<name>A0A1H9KB08_9ACTN</name>
<evidence type="ECO:0000256" key="4">
    <source>
        <dbReference type="ARBA" id="ARBA00022777"/>
    </source>
</evidence>
<dbReference type="CDD" id="cd01166">
    <property type="entry name" value="KdgK"/>
    <property type="match status" value="1"/>
</dbReference>
<dbReference type="InterPro" id="IPR011611">
    <property type="entry name" value="PfkB_dom"/>
</dbReference>
<keyword evidence="2" id="KW-0808">Transferase</keyword>
<protein>
    <submittedName>
        <fullName evidence="7">2-dehydro-3-deoxygluconokinase</fullName>
    </submittedName>
</protein>
<accession>A0A1H9KB08</accession>
<dbReference type="Pfam" id="PF00294">
    <property type="entry name" value="PfkB"/>
    <property type="match status" value="1"/>
</dbReference>
<dbReference type="SUPFAM" id="SSF53613">
    <property type="entry name" value="Ribokinase-like"/>
    <property type="match status" value="1"/>
</dbReference>
<evidence type="ECO:0000256" key="5">
    <source>
        <dbReference type="ARBA" id="ARBA00022840"/>
    </source>
</evidence>
<dbReference type="PANTHER" id="PTHR43085:SF1">
    <property type="entry name" value="PSEUDOURIDINE KINASE-RELATED"/>
    <property type="match status" value="1"/>
</dbReference>
<dbReference type="InterPro" id="IPR029056">
    <property type="entry name" value="Ribokinase-like"/>
</dbReference>
<keyword evidence="4 7" id="KW-0418">Kinase</keyword>
<evidence type="ECO:0000256" key="3">
    <source>
        <dbReference type="ARBA" id="ARBA00022741"/>
    </source>
</evidence>
<dbReference type="PROSITE" id="PS00584">
    <property type="entry name" value="PFKB_KINASES_2"/>
    <property type="match status" value="1"/>
</dbReference>
<dbReference type="InterPro" id="IPR002173">
    <property type="entry name" value="Carboh/pur_kinase_PfkB_CS"/>
</dbReference>
<proteinExistence type="inferred from homology"/>
<dbReference type="Proteomes" id="UP000198504">
    <property type="component" value="Unassembled WGS sequence"/>
</dbReference>
<dbReference type="GO" id="GO:0005524">
    <property type="term" value="F:ATP binding"/>
    <property type="evidence" value="ECO:0007669"/>
    <property type="project" value="UniProtKB-KW"/>
</dbReference>
<keyword evidence="5" id="KW-0067">ATP-binding</keyword>
<comment type="similarity">
    <text evidence="1">Belongs to the carbohydrate kinase PfkB family.</text>
</comment>
<dbReference type="GO" id="GO:0016301">
    <property type="term" value="F:kinase activity"/>
    <property type="evidence" value="ECO:0007669"/>
    <property type="project" value="UniProtKB-KW"/>
</dbReference>
<keyword evidence="8" id="KW-1185">Reference proteome</keyword>
<dbReference type="Gene3D" id="3.40.1190.20">
    <property type="match status" value="1"/>
</dbReference>
<dbReference type="STRING" id="1036181.SAMN05421756_107133"/>
<organism evidence="7 8">
    <name type="scientific">Microlunatus flavus</name>
    <dbReference type="NCBI Taxonomy" id="1036181"/>
    <lineage>
        <taxon>Bacteria</taxon>
        <taxon>Bacillati</taxon>
        <taxon>Actinomycetota</taxon>
        <taxon>Actinomycetes</taxon>
        <taxon>Propionibacteriales</taxon>
        <taxon>Propionibacteriaceae</taxon>
        <taxon>Microlunatus</taxon>
    </lineage>
</organism>
<evidence type="ECO:0000313" key="8">
    <source>
        <dbReference type="Proteomes" id="UP000198504"/>
    </source>
</evidence>
<sequence length="323" mass="32584">MAGDVSGAGRGHRGGVLTFGEALVGYAAASPSLAAATTFDRFLGGADLNVAVGLHRLGVPATYATVLGDDAHGDFAAERLRALDVPAVLRRASGPTAVMFKAGDGSGDPEVLQLRRGTAFALSAPEVLPGVAALLPGLGHVHLTGITLGISPASRQATLDLLEAAVGAGCTVSFDPNLRLPLWSDRDEMRDVLHAVAARADLVLPGVEEARLLTGSADPEAVVAFYLGLGAREVAVKLGARGAVGATADGNLVRSRRFAVEAVDTVGAGDGFAAGYVAGLLGGEPLQGRLDRAAAVGALVTTRTGDLDAMPDRTEVDALLAAS</sequence>
<dbReference type="InterPro" id="IPR050306">
    <property type="entry name" value="PfkB_Carbo_kinase"/>
</dbReference>
<evidence type="ECO:0000313" key="7">
    <source>
        <dbReference type="EMBL" id="SEQ96262.1"/>
    </source>
</evidence>
<keyword evidence="3" id="KW-0547">Nucleotide-binding</keyword>